<dbReference type="Proteomes" id="UP000092967">
    <property type="component" value="Chromosome"/>
</dbReference>
<gene>
    <name evidence="2" type="ORF">AXE80_12335</name>
</gene>
<proteinExistence type="predicted"/>
<reference evidence="2 3" key="1">
    <citation type="submission" date="2016-02" db="EMBL/GenBank/DDBJ databases">
        <authorList>
            <person name="Wen L."/>
            <person name="He K."/>
            <person name="Yang H."/>
        </authorList>
    </citation>
    <scope>NUCLEOTIDE SEQUENCE [LARGE SCALE GENOMIC DNA]</scope>
    <source>
        <strain evidence="2 3">CZ1127</strain>
    </source>
</reference>
<organism evidence="2 3">
    <name type="scientific">Wenyingzhuangia fucanilytica</name>
    <dbReference type="NCBI Taxonomy" id="1790137"/>
    <lineage>
        <taxon>Bacteria</taxon>
        <taxon>Pseudomonadati</taxon>
        <taxon>Bacteroidota</taxon>
        <taxon>Flavobacteriia</taxon>
        <taxon>Flavobacteriales</taxon>
        <taxon>Flavobacteriaceae</taxon>
        <taxon>Wenyingzhuangia</taxon>
    </lineage>
</organism>
<dbReference type="AlphaFoldDB" id="A0A1B1Y8A3"/>
<dbReference type="KEGG" id="wfu:AXE80_12335"/>
<evidence type="ECO:0000313" key="2">
    <source>
        <dbReference type="EMBL" id="ANW97022.1"/>
    </source>
</evidence>
<name>A0A1B1Y8A3_9FLAO</name>
<keyword evidence="3" id="KW-1185">Reference proteome</keyword>
<dbReference type="EMBL" id="CP014224">
    <property type="protein sequence ID" value="ANW97022.1"/>
    <property type="molecule type" value="Genomic_DNA"/>
</dbReference>
<evidence type="ECO:0000256" key="1">
    <source>
        <dbReference type="SAM" id="SignalP"/>
    </source>
</evidence>
<dbReference type="RefSeq" id="WP_068827788.1">
    <property type="nucleotide sequence ID" value="NZ_CP014224.1"/>
</dbReference>
<feature type="signal peptide" evidence="1">
    <location>
        <begin position="1"/>
        <end position="20"/>
    </location>
</feature>
<evidence type="ECO:0000313" key="3">
    <source>
        <dbReference type="Proteomes" id="UP000092967"/>
    </source>
</evidence>
<sequence>MRLILTIIGVMCLCAGKTLAQNSENKLPKIKWGLTTQIWARYSDLNVGSTINGEATSNYTDVSIRRLRIPVSSQISPKVYVAAMFGGNNFNDKSKDFPLYVLDLYLEYKFNKAIEVGLGKSGWVGLNRWALRSSKTLMGLDAPLFTLNTVDKNDDLARNLGIWFKGQINQFDYRLIFNNPIVITAYSGNGRVDFANNRPRVKTSAYVKYQFFEHESNKGSYQAGTYMQAKKVWNIGAGFQYQEKAMSDGDVTGPLTNIYDSKHWAVDSFLNIPLENNDAITAYLGYYDFDFGKDYIRNVSANGSMFGGGDNFNGAGVGFPMIGTGDSVYFQFGYAFQETKILSQNMIIQPNISVQHSNWEALNEPMTVYDFTVNFMMDGHGNKLSLGYQYRPIFDSLTLKEKDRKGMAVLQYQISMN</sequence>
<keyword evidence="1" id="KW-0732">Signal</keyword>
<dbReference type="OrthoDB" id="9771991at2"/>
<protein>
    <recommendedName>
        <fullName evidence="4">Porin</fullName>
    </recommendedName>
</protein>
<evidence type="ECO:0008006" key="4">
    <source>
        <dbReference type="Google" id="ProtNLM"/>
    </source>
</evidence>
<dbReference type="STRING" id="1790137.AXE80_12335"/>
<feature type="chain" id="PRO_5008532594" description="Porin" evidence="1">
    <location>
        <begin position="21"/>
        <end position="417"/>
    </location>
</feature>
<accession>A0A1B1Y8A3</accession>